<dbReference type="PANTHER" id="PTHR30329">
    <property type="entry name" value="STATOR ELEMENT OF FLAGELLAR MOTOR COMPLEX"/>
    <property type="match status" value="1"/>
</dbReference>
<dbReference type="PATRIC" id="fig|1179773.3.peg.5664"/>
<dbReference type="GO" id="GO:0016020">
    <property type="term" value="C:membrane"/>
    <property type="evidence" value="ECO:0007669"/>
    <property type="project" value="UniProtKB-UniRule"/>
</dbReference>
<dbReference type="Proteomes" id="UP000006281">
    <property type="component" value="Chromosome"/>
</dbReference>
<protein>
    <submittedName>
        <fullName evidence="4">Lipoprotein</fullName>
    </submittedName>
</protein>
<evidence type="ECO:0000313" key="5">
    <source>
        <dbReference type="Proteomes" id="UP000006281"/>
    </source>
</evidence>
<dbReference type="InterPro" id="IPR006665">
    <property type="entry name" value="OmpA-like"/>
</dbReference>
<dbReference type="InterPro" id="IPR050330">
    <property type="entry name" value="Bact_OuterMem_StrucFunc"/>
</dbReference>
<gene>
    <name evidence="4" type="ordered locus">BN6_56240</name>
</gene>
<dbReference type="PANTHER" id="PTHR30329:SF21">
    <property type="entry name" value="LIPOPROTEIN YIAD-RELATED"/>
    <property type="match status" value="1"/>
</dbReference>
<dbReference type="EMBL" id="HE804045">
    <property type="protein sequence ID" value="CCH32883.1"/>
    <property type="molecule type" value="Genomic_DNA"/>
</dbReference>
<evidence type="ECO:0000256" key="2">
    <source>
        <dbReference type="SAM" id="MobiDB-lite"/>
    </source>
</evidence>
<dbReference type="Pfam" id="PF00691">
    <property type="entry name" value="OmpA"/>
    <property type="match status" value="1"/>
</dbReference>
<sequence length="366" mass="38051">MSSSSCATTESTRLTFAATGSAAEPVPWNDVLEKLALDHAMRAAQVGDGAVTVLFGPEGDVHRVDLTPMRTETEVEQDPDTASGKARTLLPGLRTALVDGTPAAGGLDLLGTFRRAVQATPAPGTVVLISSGVQTADPVDLRTLGWDFDVATTTDDLAARGLIPDASGRTVVMLGIGVTSGTQPRLPIPAEAKVIAFWHALCVRSGATRCEGRDTPPGPQPVSGRPQVPVVPVDATPTRCAGSQILPEAVTFAPNEPTLLAGADDVLRPIAEQLGRCPTTRRASFTGHTAAVPSGDQGFDLSRRRAEVIRTRLAELGAPAGALGPAEGVGSTRPIVDNLPGGVFAEALARHNRRVEITITDVDEEH</sequence>
<dbReference type="KEGG" id="sesp:BN6_56240"/>
<keyword evidence="4" id="KW-0449">Lipoprotein</keyword>
<keyword evidence="1" id="KW-0472">Membrane</keyword>
<dbReference type="AlphaFoldDB" id="K0K880"/>
<feature type="region of interest" description="Disordered" evidence="2">
    <location>
        <begin position="210"/>
        <end position="229"/>
    </location>
</feature>
<dbReference type="PROSITE" id="PS51123">
    <property type="entry name" value="OMPA_2"/>
    <property type="match status" value="1"/>
</dbReference>
<dbReference type="SUPFAM" id="SSF103088">
    <property type="entry name" value="OmpA-like"/>
    <property type="match status" value="1"/>
</dbReference>
<dbReference type="HOGENOM" id="CLU_756236_0_0_11"/>
<dbReference type="BioCyc" id="SESP1179773:BN6_RS27120-MONOMER"/>
<evidence type="ECO:0000313" key="4">
    <source>
        <dbReference type="EMBL" id="CCH32883.1"/>
    </source>
</evidence>
<feature type="domain" description="OmpA-like" evidence="3">
    <location>
        <begin position="239"/>
        <end position="363"/>
    </location>
</feature>
<evidence type="ECO:0000259" key="3">
    <source>
        <dbReference type="PROSITE" id="PS51123"/>
    </source>
</evidence>
<dbReference type="CDD" id="cd07185">
    <property type="entry name" value="OmpA_C-like"/>
    <property type="match status" value="1"/>
</dbReference>
<name>K0K880_SACES</name>
<dbReference type="eggNOG" id="COG2885">
    <property type="taxonomic scope" value="Bacteria"/>
</dbReference>
<reference evidence="4 5" key="1">
    <citation type="journal article" date="2012" name="BMC Genomics">
        <title>Complete genome sequence of Saccharothrix espanaensis DSM 44229T and comparison to the other completely sequenced Pseudonocardiaceae.</title>
        <authorList>
            <person name="Strobel T."/>
            <person name="Al-Dilaimi A."/>
            <person name="Blom J."/>
            <person name="Gessner A."/>
            <person name="Kalinowski J."/>
            <person name="Luzhetska M."/>
            <person name="Puhler A."/>
            <person name="Szczepanowski R."/>
            <person name="Bechthold A."/>
            <person name="Ruckert C."/>
        </authorList>
    </citation>
    <scope>NUCLEOTIDE SEQUENCE [LARGE SCALE GENOMIC DNA]</scope>
    <source>
        <strain evidence="5">ATCC 51144 / DSM 44229 / JCM 9112 / NBRC 15066 / NRRL 15764</strain>
    </source>
</reference>
<evidence type="ECO:0000256" key="1">
    <source>
        <dbReference type="PROSITE-ProRule" id="PRU00473"/>
    </source>
</evidence>
<accession>K0K880</accession>
<organism evidence="4 5">
    <name type="scientific">Saccharothrix espanaensis (strain ATCC 51144 / DSM 44229 / JCM 9112 / NBRC 15066 / NRRL 15764)</name>
    <dbReference type="NCBI Taxonomy" id="1179773"/>
    <lineage>
        <taxon>Bacteria</taxon>
        <taxon>Bacillati</taxon>
        <taxon>Actinomycetota</taxon>
        <taxon>Actinomycetes</taxon>
        <taxon>Pseudonocardiales</taxon>
        <taxon>Pseudonocardiaceae</taxon>
        <taxon>Saccharothrix</taxon>
    </lineage>
</organism>
<keyword evidence="5" id="KW-1185">Reference proteome</keyword>
<dbReference type="Gene3D" id="3.30.1330.60">
    <property type="entry name" value="OmpA-like domain"/>
    <property type="match status" value="1"/>
</dbReference>
<proteinExistence type="predicted"/>
<dbReference type="InterPro" id="IPR036737">
    <property type="entry name" value="OmpA-like_sf"/>
</dbReference>
<dbReference type="STRING" id="1179773.BN6_56240"/>